<dbReference type="SMART" id="SM01187">
    <property type="entry name" value="Elicitin"/>
    <property type="match status" value="1"/>
</dbReference>
<dbReference type="SUPFAM" id="SSF48647">
    <property type="entry name" value="Fungal elicitin"/>
    <property type="match status" value="1"/>
</dbReference>
<feature type="compositionally biased region" description="Basic and acidic residues" evidence="6">
    <location>
        <begin position="285"/>
        <end position="294"/>
    </location>
</feature>
<keyword evidence="3" id="KW-0964">Secreted</keyword>
<dbReference type="Pfam" id="PF00964">
    <property type="entry name" value="Elicitin"/>
    <property type="match status" value="1"/>
</dbReference>
<dbReference type="GO" id="GO:0052040">
    <property type="term" value="P:symbiont-mediated perturbation of host programmed cell death"/>
    <property type="evidence" value="ECO:0007669"/>
    <property type="project" value="UniProtKB-KW"/>
</dbReference>
<dbReference type="Gene3D" id="1.10.239.10">
    <property type="entry name" value="Elicitin domain"/>
    <property type="match status" value="1"/>
</dbReference>
<evidence type="ECO:0000256" key="7">
    <source>
        <dbReference type="SAM" id="SignalP"/>
    </source>
</evidence>
<sequence>MKTAGAIVLFTSIAIAASVADDACPPSEVVKFAVLYSNPHLHPCQEVSAGFSIAPPRGYPTEPQVKAMCAADACRSLIKDVLELKPNNCYLSFGGVELNAYKLASNFEDACKHEKAPKDDDTSCNTDEDKDHEDGKYHPTPKPTDHKYPKPTEHDKDGKYHPTPKPTDHKYPKPTEHDKDGKYHPTPKPTDHKYPKPTEHDKDDKYYPTPKPTDHKYPKPTEHDKDDKYYPTPKSTDDGKNDHKQNEVKTSSSKGRESASDAEEWKPPMNGTSENYHPMPNTTYKAERLTKSLS</sequence>
<keyword evidence="10" id="KW-1185">Reference proteome</keyword>
<protein>
    <recommendedName>
        <fullName evidence="12">Elicitin-like protein</fullName>
    </recommendedName>
</protein>
<comment type="subcellular location">
    <subcellularLocation>
        <location evidence="1">Secreted</location>
    </subcellularLocation>
</comment>
<evidence type="ECO:0000256" key="6">
    <source>
        <dbReference type="SAM" id="MobiDB-lite"/>
    </source>
</evidence>
<keyword evidence="5" id="KW-1015">Disulfide bond</keyword>
<comment type="caution">
    <text evidence="9">The sequence shown here is derived from an EMBL/GenBank/DDBJ whole genome shotgun (WGS) entry which is preliminary data.</text>
</comment>
<dbReference type="STRING" id="325452.A0A421H3J4"/>
<reference evidence="10 11" key="1">
    <citation type="submission" date="2018-07" db="EMBL/GenBank/DDBJ databases">
        <title>Genome sequencing of oomycete isolates from Chile give support for New Zealand origin for Phytophthora kernoviae and make available the first Nothophytophthora sp. genome.</title>
        <authorList>
            <person name="Studholme D.J."/>
            <person name="Sanfuentes E."/>
            <person name="Panda P."/>
            <person name="Hill R."/>
            <person name="Sambles C."/>
            <person name="Grant M."/>
            <person name="Williams N.M."/>
            <person name="Mcdougal R.L."/>
        </authorList>
    </citation>
    <scope>NUCLEOTIDE SEQUENCE [LARGE SCALE GENOMIC DNA]</scope>
    <source>
        <strain evidence="8">Chile2</strain>
        <strain evidence="9">Chile4</strain>
    </source>
</reference>
<evidence type="ECO:0000313" key="10">
    <source>
        <dbReference type="Proteomes" id="UP000285624"/>
    </source>
</evidence>
<evidence type="ECO:0000256" key="4">
    <source>
        <dbReference type="ARBA" id="ARBA00022978"/>
    </source>
</evidence>
<name>A0A421H3J4_9STRA</name>
<evidence type="ECO:0000256" key="2">
    <source>
        <dbReference type="ARBA" id="ARBA00009544"/>
    </source>
</evidence>
<evidence type="ECO:0000313" key="8">
    <source>
        <dbReference type="EMBL" id="RLN11052.1"/>
    </source>
</evidence>
<keyword evidence="7" id="KW-0732">Signal</keyword>
<evidence type="ECO:0000256" key="3">
    <source>
        <dbReference type="ARBA" id="ARBA00022525"/>
    </source>
</evidence>
<evidence type="ECO:0000256" key="1">
    <source>
        <dbReference type="ARBA" id="ARBA00004613"/>
    </source>
</evidence>
<proteinExistence type="inferred from homology"/>
<dbReference type="InterPro" id="IPR002200">
    <property type="entry name" value="Elicitin"/>
</dbReference>
<feature type="region of interest" description="Disordered" evidence="6">
    <location>
        <begin position="114"/>
        <end position="294"/>
    </location>
</feature>
<dbReference type="Proteomes" id="UP000285883">
    <property type="component" value="Unassembled WGS sequence"/>
</dbReference>
<feature type="signal peptide" evidence="7">
    <location>
        <begin position="1"/>
        <end position="20"/>
    </location>
</feature>
<evidence type="ECO:0000256" key="5">
    <source>
        <dbReference type="ARBA" id="ARBA00023157"/>
    </source>
</evidence>
<comment type="similarity">
    <text evidence="2">Belongs to the elicitin family.</text>
</comment>
<dbReference type="AlphaFoldDB" id="A0A421H3J4"/>
<dbReference type="InterPro" id="IPR036470">
    <property type="entry name" value="Elicitin_sf"/>
</dbReference>
<feature type="compositionally biased region" description="Polar residues" evidence="6">
    <location>
        <begin position="270"/>
        <end position="284"/>
    </location>
</feature>
<dbReference type="EMBL" id="MBDN02000002">
    <property type="protein sequence ID" value="RLN86052.1"/>
    <property type="molecule type" value="Genomic_DNA"/>
</dbReference>
<organism evidence="9 10">
    <name type="scientific">Phytophthora kernoviae</name>
    <dbReference type="NCBI Taxonomy" id="325452"/>
    <lineage>
        <taxon>Eukaryota</taxon>
        <taxon>Sar</taxon>
        <taxon>Stramenopiles</taxon>
        <taxon>Oomycota</taxon>
        <taxon>Peronosporomycetes</taxon>
        <taxon>Peronosporales</taxon>
        <taxon>Peronosporaceae</taxon>
        <taxon>Phytophthora</taxon>
    </lineage>
</organism>
<feature type="compositionally biased region" description="Basic and acidic residues" evidence="6">
    <location>
        <begin position="254"/>
        <end position="266"/>
    </location>
</feature>
<dbReference type="Proteomes" id="UP000285624">
    <property type="component" value="Unassembled WGS sequence"/>
</dbReference>
<accession>A0A421H3J4</accession>
<evidence type="ECO:0000313" key="11">
    <source>
        <dbReference type="Proteomes" id="UP000285883"/>
    </source>
</evidence>
<evidence type="ECO:0000313" key="9">
    <source>
        <dbReference type="EMBL" id="RLN86052.1"/>
    </source>
</evidence>
<evidence type="ECO:0008006" key="12">
    <source>
        <dbReference type="Google" id="ProtNLM"/>
    </source>
</evidence>
<dbReference type="EMBL" id="MAYM02001754">
    <property type="protein sequence ID" value="RLN11052.1"/>
    <property type="molecule type" value="Genomic_DNA"/>
</dbReference>
<feature type="compositionally biased region" description="Basic and acidic residues" evidence="6">
    <location>
        <begin position="114"/>
        <end position="247"/>
    </location>
</feature>
<keyword evidence="4" id="KW-0928">Hypersensitive response elicitation</keyword>
<gene>
    <name evidence="8" type="ORF">BBI17_000116</name>
    <name evidence="9" type="ORF">BBO99_00000345</name>
</gene>
<dbReference type="GO" id="GO:0005576">
    <property type="term" value="C:extracellular region"/>
    <property type="evidence" value="ECO:0007669"/>
    <property type="project" value="UniProtKB-SubCell"/>
</dbReference>
<feature type="chain" id="PRO_5036351025" description="Elicitin-like protein" evidence="7">
    <location>
        <begin position="21"/>
        <end position="294"/>
    </location>
</feature>